<feature type="non-terminal residue" evidence="1">
    <location>
        <position position="211"/>
    </location>
</feature>
<sequence>MADLLQIVDLADSAQVQLSYISGTDEPETAPPANFPLPLTDAESAEIRWYFTEYPENTFGEATTRATKVVTGLKDLGLLLFRSVFGANEEARSLLEEAGQNEQPLLSIVSTRPEFLNLPWELLNNGGDTYLASQLAGVSRRMSAEPQEDFSGQLPTDQLNILLLLPPTGDGSGSIATEALTALESLTVSAELDCLRPSSEASLREHLAAKP</sequence>
<organism evidence="1">
    <name type="scientific">marine metagenome</name>
    <dbReference type="NCBI Taxonomy" id="408172"/>
    <lineage>
        <taxon>unclassified sequences</taxon>
        <taxon>metagenomes</taxon>
        <taxon>ecological metagenomes</taxon>
    </lineage>
</organism>
<proteinExistence type="predicted"/>
<dbReference type="AlphaFoldDB" id="A0A383C111"/>
<dbReference type="EMBL" id="UINC01204907">
    <property type="protein sequence ID" value="SVE25841.1"/>
    <property type="molecule type" value="Genomic_DNA"/>
</dbReference>
<accession>A0A383C111</accession>
<evidence type="ECO:0000313" key="1">
    <source>
        <dbReference type="EMBL" id="SVE25841.1"/>
    </source>
</evidence>
<name>A0A383C111_9ZZZZ</name>
<gene>
    <name evidence="1" type="ORF">METZ01_LOCUS478695</name>
</gene>
<reference evidence="1" key="1">
    <citation type="submission" date="2018-05" db="EMBL/GenBank/DDBJ databases">
        <authorList>
            <person name="Lanie J.A."/>
            <person name="Ng W.-L."/>
            <person name="Kazmierczak K.M."/>
            <person name="Andrzejewski T.M."/>
            <person name="Davidsen T.M."/>
            <person name="Wayne K.J."/>
            <person name="Tettelin H."/>
            <person name="Glass J.I."/>
            <person name="Rusch D."/>
            <person name="Podicherti R."/>
            <person name="Tsui H.-C.T."/>
            <person name="Winkler M.E."/>
        </authorList>
    </citation>
    <scope>NUCLEOTIDE SEQUENCE</scope>
</reference>
<protein>
    <submittedName>
        <fullName evidence="1">Uncharacterized protein</fullName>
    </submittedName>
</protein>